<evidence type="ECO:0000313" key="11">
    <source>
        <dbReference type="Proteomes" id="UP001442494"/>
    </source>
</evidence>
<feature type="domain" description="ABC3 transporter permease C-terminal" evidence="8">
    <location>
        <begin position="269"/>
        <end position="379"/>
    </location>
</feature>
<evidence type="ECO:0000256" key="5">
    <source>
        <dbReference type="ARBA" id="ARBA00022989"/>
    </source>
</evidence>
<evidence type="ECO:0000256" key="4">
    <source>
        <dbReference type="ARBA" id="ARBA00022692"/>
    </source>
</evidence>
<keyword evidence="11" id="KW-1185">Reference proteome</keyword>
<keyword evidence="5 7" id="KW-1133">Transmembrane helix</keyword>
<feature type="domain" description="MacB-like periplasmic core" evidence="9">
    <location>
        <begin position="19"/>
        <end position="232"/>
    </location>
</feature>
<protein>
    <submittedName>
        <fullName evidence="10">ABC transporter permease DevC</fullName>
    </submittedName>
</protein>
<evidence type="ECO:0000256" key="1">
    <source>
        <dbReference type="ARBA" id="ARBA00004651"/>
    </source>
</evidence>
<evidence type="ECO:0000259" key="9">
    <source>
        <dbReference type="Pfam" id="PF12704"/>
    </source>
</evidence>
<evidence type="ECO:0000256" key="7">
    <source>
        <dbReference type="SAM" id="Phobius"/>
    </source>
</evidence>
<name>A0ABV0JNT8_9CYAN</name>
<evidence type="ECO:0000256" key="6">
    <source>
        <dbReference type="ARBA" id="ARBA00023136"/>
    </source>
</evidence>
<keyword evidence="3" id="KW-1003">Cell membrane</keyword>
<comment type="subcellular location">
    <subcellularLocation>
        <location evidence="1">Cell membrane</location>
        <topology evidence="1">Multi-pass membrane protein</topology>
    </subcellularLocation>
</comment>
<reference evidence="10 11" key="1">
    <citation type="submission" date="2022-04" db="EMBL/GenBank/DDBJ databases">
        <title>Positive selection, recombination, and allopatry shape intraspecific diversity of widespread and dominant cyanobacteria.</title>
        <authorList>
            <person name="Wei J."/>
            <person name="Shu W."/>
            <person name="Hu C."/>
        </authorList>
    </citation>
    <scope>NUCLEOTIDE SEQUENCE [LARGE SCALE GENOMIC DNA]</scope>
    <source>
        <strain evidence="10 11">GB2-A5</strain>
    </source>
</reference>
<feature type="transmembrane region" description="Helical" evidence="7">
    <location>
        <begin position="305"/>
        <end position="332"/>
    </location>
</feature>
<dbReference type="InterPro" id="IPR051125">
    <property type="entry name" value="ABC-4/HrtB_transporter"/>
</dbReference>
<accession>A0ABV0JNT8</accession>
<proteinExistence type="predicted"/>
<dbReference type="Pfam" id="PF02687">
    <property type="entry name" value="FtsX"/>
    <property type="match status" value="1"/>
</dbReference>
<evidence type="ECO:0000313" key="10">
    <source>
        <dbReference type="EMBL" id="MEP0865099.1"/>
    </source>
</evidence>
<dbReference type="RefSeq" id="WP_190423376.1">
    <property type="nucleotide sequence ID" value="NZ_JAMPKK010000021.1"/>
</dbReference>
<keyword evidence="6 7" id="KW-0472">Membrane</keyword>
<sequence>MFDIPLAWLQLSREKLRLLVALAGIAFAVILMFMQLGFQAALYDSATRLHQSLQGDLVLLSTRSKSLGYTRTFSWRRLYQVLSFDGVESISPIYVGFRDWRNPEDGTFRAIYVYGFRPGDSVFKLPEVAQNIDKLKLSENILFDRASRQEYGSIAPEFEQGKLITTELGGRRVNVVGLFTLGPSFGADGNVIVNDLNFLDLFRDRKLGEIDIGLIQLKPNADAQKILKQIEATLPKDVRVLTHQGFVDFEKSYWKTSTPIGFIFTLGVGMGFIVGTVIVYQILYTDVSDHLSEYATLKAMGYKNLYLELVVFQEAIILAVLGYIPGFALSLGLYDLTKNATFLPIAMTYDRALIVLLLTIVMCAISGFIAVRRLRSTDPADIF</sequence>
<dbReference type="EMBL" id="JAMPKK010000021">
    <property type="protein sequence ID" value="MEP0865099.1"/>
    <property type="molecule type" value="Genomic_DNA"/>
</dbReference>
<feature type="transmembrane region" description="Helical" evidence="7">
    <location>
        <begin position="260"/>
        <end position="284"/>
    </location>
</feature>
<dbReference type="InterPro" id="IPR003838">
    <property type="entry name" value="ABC3_permease_C"/>
</dbReference>
<dbReference type="PIRSF" id="PIRSF031773">
    <property type="entry name" value="DevC"/>
    <property type="match status" value="1"/>
</dbReference>
<dbReference type="PANTHER" id="PTHR43738:SF1">
    <property type="entry name" value="HEMIN TRANSPORT SYSTEM PERMEASE PROTEIN HRTB-RELATED"/>
    <property type="match status" value="1"/>
</dbReference>
<gene>
    <name evidence="10" type="primary">devC</name>
    <name evidence="10" type="ORF">NDI37_11535</name>
</gene>
<dbReference type="NCBIfam" id="TIGR01185">
    <property type="entry name" value="devC"/>
    <property type="match status" value="1"/>
</dbReference>
<feature type="transmembrane region" description="Helical" evidence="7">
    <location>
        <begin position="18"/>
        <end position="38"/>
    </location>
</feature>
<comment type="caution">
    <text evidence="10">The sequence shown here is derived from an EMBL/GenBank/DDBJ whole genome shotgun (WGS) entry which is preliminary data.</text>
</comment>
<feature type="transmembrane region" description="Helical" evidence="7">
    <location>
        <begin position="352"/>
        <end position="371"/>
    </location>
</feature>
<dbReference type="InterPro" id="IPR005891">
    <property type="entry name" value="DevC"/>
</dbReference>
<organism evidence="10 11">
    <name type="scientific">Funiculus sociatus GB2-A5</name>
    <dbReference type="NCBI Taxonomy" id="2933946"/>
    <lineage>
        <taxon>Bacteria</taxon>
        <taxon>Bacillati</taxon>
        <taxon>Cyanobacteriota</taxon>
        <taxon>Cyanophyceae</taxon>
        <taxon>Coleofasciculales</taxon>
        <taxon>Coleofasciculaceae</taxon>
        <taxon>Funiculus</taxon>
    </lineage>
</organism>
<evidence type="ECO:0000259" key="8">
    <source>
        <dbReference type="Pfam" id="PF02687"/>
    </source>
</evidence>
<evidence type="ECO:0000256" key="3">
    <source>
        <dbReference type="ARBA" id="ARBA00022475"/>
    </source>
</evidence>
<dbReference type="Pfam" id="PF12704">
    <property type="entry name" value="MacB_PCD"/>
    <property type="match status" value="1"/>
</dbReference>
<dbReference type="PANTHER" id="PTHR43738">
    <property type="entry name" value="ABC TRANSPORTER, MEMBRANE PROTEIN"/>
    <property type="match status" value="1"/>
</dbReference>
<keyword evidence="2" id="KW-0813">Transport</keyword>
<dbReference type="Proteomes" id="UP001442494">
    <property type="component" value="Unassembled WGS sequence"/>
</dbReference>
<dbReference type="InterPro" id="IPR025857">
    <property type="entry name" value="MacB_PCD"/>
</dbReference>
<evidence type="ECO:0000256" key="2">
    <source>
        <dbReference type="ARBA" id="ARBA00022448"/>
    </source>
</evidence>
<keyword evidence="4 7" id="KW-0812">Transmembrane</keyword>